<evidence type="ECO:0000313" key="1">
    <source>
        <dbReference type="EMBL" id="KAK8837954.1"/>
    </source>
</evidence>
<protein>
    <recommendedName>
        <fullName evidence="3">Transmembrane protein</fullName>
    </recommendedName>
</protein>
<evidence type="ECO:0008006" key="3">
    <source>
        <dbReference type="Google" id="ProtNLM"/>
    </source>
</evidence>
<gene>
    <name evidence="1" type="ORF">M9Y10_035898</name>
</gene>
<evidence type="ECO:0000313" key="2">
    <source>
        <dbReference type="Proteomes" id="UP001470230"/>
    </source>
</evidence>
<sequence>MIFFSDELVNKIKFNFDKVFHQIMNTMLFKIYDTSMAFPKNNNIQILDVAEVIKNIDSYSKTTGIMINEIKVTDDNKLLLLIFDYKIIIINETDLIFFKVFFDRIKGQTTLFFKNAQFKDKFEEMLRKGQNDQKQIQISNKLFSKNSKENYQTDYPKKSIKNNQSQI</sequence>
<organism evidence="1 2">
    <name type="scientific">Tritrichomonas musculus</name>
    <dbReference type="NCBI Taxonomy" id="1915356"/>
    <lineage>
        <taxon>Eukaryota</taxon>
        <taxon>Metamonada</taxon>
        <taxon>Parabasalia</taxon>
        <taxon>Tritrichomonadida</taxon>
        <taxon>Tritrichomonadidae</taxon>
        <taxon>Tritrichomonas</taxon>
    </lineage>
</organism>
<comment type="caution">
    <text evidence="1">The sequence shown here is derived from an EMBL/GenBank/DDBJ whole genome shotgun (WGS) entry which is preliminary data.</text>
</comment>
<proteinExistence type="predicted"/>
<dbReference type="Proteomes" id="UP001470230">
    <property type="component" value="Unassembled WGS sequence"/>
</dbReference>
<dbReference type="EMBL" id="JAPFFF010000057">
    <property type="protein sequence ID" value="KAK8837954.1"/>
    <property type="molecule type" value="Genomic_DNA"/>
</dbReference>
<name>A0ABR2GVJ9_9EUKA</name>
<keyword evidence="2" id="KW-1185">Reference proteome</keyword>
<accession>A0ABR2GVJ9</accession>
<reference evidence="1 2" key="1">
    <citation type="submission" date="2024-04" db="EMBL/GenBank/DDBJ databases">
        <title>Tritrichomonas musculus Genome.</title>
        <authorList>
            <person name="Alves-Ferreira E."/>
            <person name="Grigg M."/>
            <person name="Lorenzi H."/>
            <person name="Galac M."/>
        </authorList>
    </citation>
    <scope>NUCLEOTIDE SEQUENCE [LARGE SCALE GENOMIC DNA]</scope>
    <source>
        <strain evidence="1 2">EAF2021</strain>
    </source>
</reference>